<dbReference type="AlphaFoldDB" id="A0A5E4FU35"/>
<organism evidence="1 2">
    <name type="scientific">Prunus dulcis</name>
    <name type="common">Almond</name>
    <name type="synonym">Amygdalus dulcis</name>
    <dbReference type="NCBI Taxonomy" id="3755"/>
    <lineage>
        <taxon>Eukaryota</taxon>
        <taxon>Viridiplantae</taxon>
        <taxon>Streptophyta</taxon>
        <taxon>Embryophyta</taxon>
        <taxon>Tracheophyta</taxon>
        <taxon>Spermatophyta</taxon>
        <taxon>Magnoliopsida</taxon>
        <taxon>eudicotyledons</taxon>
        <taxon>Gunneridae</taxon>
        <taxon>Pentapetalae</taxon>
        <taxon>rosids</taxon>
        <taxon>fabids</taxon>
        <taxon>Rosales</taxon>
        <taxon>Rosaceae</taxon>
        <taxon>Amygdaloideae</taxon>
        <taxon>Amygdaleae</taxon>
        <taxon>Prunus</taxon>
    </lineage>
</organism>
<accession>A0A5E4FU35</accession>
<evidence type="ECO:0000313" key="2">
    <source>
        <dbReference type="Proteomes" id="UP000327085"/>
    </source>
</evidence>
<gene>
    <name evidence="1" type="ORF">ALMOND_2B020350</name>
</gene>
<sequence length="65" mass="7067">MHVGSKTSCGYGEATEEELMDAMAQADSEPYSLDEIIYRSNSGGLLDVQHPFPWPPSEHADPAEA</sequence>
<dbReference type="Proteomes" id="UP000327085">
    <property type="component" value="Chromosome 4"/>
</dbReference>
<proteinExistence type="predicted"/>
<name>A0A5E4FU35_PRUDU</name>
<protein>
    <submittedName>
        <fullName evidence="1">Uncharacterized protein</fullName>
    </submittedName>
</protein>
<reference evidence="2" key="1">
    <citation type="journal article" date="2020" name="Plant J.">
        <title>Transposons played a major role in the diversification between the closely related almond and peach genomes: results from the almond genome sequence.</title>
        <authorList>
            <person name="Alioto T."/>
            <person name="Alexiou K.G."/>
            <person name="Bardil A."/>
            <person name="Barteri F."/>
            <person name="Castanera R."/>
            <person name="Cruz F."/>
            <person name="Dhingra A."/>
            <person name="Duval H."/>
            <person name="Fernandez I Marti A."/>
            <person name="Frias L."/>
            <person name="Galan B."/>
            <person name="Garcia J.L."/>
            <person name="Howad W."/>
            <person name="Gomez-Garrido J."/>
            <person name="Gut M."/>
            <person name="Julca I."/>
            <person name="Morata J."/>
            <person name="Puigdomenech P."/>
            <person name="Ribeca P."/>
            <person name="Rubio Cabetas M.J."/>
            <person name="Vlasova A."/>
            <person name="Wirthensohn M."/>
            <person name="Garcia-Mas J."/>
            <person name="Gabaldon T."/>
            <person name="Casacuberta J.M."/>
            <person name="Arus P."/>
        </authorList>
    </citation>
    <scope>NUCLEOTIDE SEQUENCE [LARGE SCALE GENOMIC DNA]</scope>
    <source>
        <strain evidence="2">cv. Texas</strain>
    </source>
</reference>
<dbReference type="EMBL" id="CABIKO010000205">
    <property type="protein sequence ID" value="VVA31015.1"/>
    <property type="molecule type" value="Genomic_DNA"/>
</dbReference>
<dbReference type="InParanoid" id="A0A5E4FU35"/>
<evidence type="ECO:0000313" key="1">
    <source>
        <dbReference type="EMBL" id="VVA31015.1"/>
    </source>
</evidence>
<dbReference type="Gramene" id="VVA31015">
    <property type="protein sequence ID" value="VVA31015"/>
    <property type="gene ID" value="Prudul26B020350"/>
</dbReference>